<dbReference type="AlphaFoldDB" id="A0AAV5LDT4"/>
<sequence length="34" mass="4107">MRARGPFVAPYFYPPYGYGKIPRLRMATRYSPYY</sequence>
<comment type="caution">
    <text evidence="1">The sequence shown here is derived from an EMBL/GenBank/DDBJ whole genome shotgun (WGS) entry which is preliminary data.</text>
</comment>
<proteinExistence type="predicted"/>
<accession>A0AAV5LDT4</accession>
<evidence type="ECO:0000313" key="1">
    <source>
        <dbReference type="EMBL" id="GKV35413.1"/>
    </source>
</evidence>
<name>A0AAV5LDT4_9ROSI</name>
<dbReference type="EMBL" id="BPVZ01000110">
    <property type="protein sequence ID" value="GKV35413.1"/>
    <property type="molecule type" value="Genomic_DNA"/>
</dbReference>
<gene>
    <name evidence="1" type="ORF">SLEP1_g43681</name>
</gene>
<reference evidence="1 2" key="1">
    <citation type="journal article" date="2021" name="Commun. Biol.">
        <title>The genome of Shorea leprosula (Dipterocarpaceae) highlights the ecological relevance of drought in aseasonal tropical rainforests.</title>
        <authorList>
            <person name="Ng K.K.S."/>
            <person name="Kobayashi M.J."/>
            <person name="Fawcett J.A."/>
            <person name="Hatakeyama M."/>
            <person name="Paape T."/>
            <person name="Ng C.H."/>
            <person name="Ang C.C."/>
            <person name="Tnah L.H."/>
            <person name="Lee C.T."/>
            <person name="Nishiyama T."/>
            <person name="Sese J."/>
            <person name="O'Brien M.J."/>
            <person name="Copetti D."/>
            <person name="Mohd Noor M.I."/>
            <person name="Ong R.C."/>
            <person name="Putra M."/>
            <person name="Sireger I.Z."/>
            <person name="Indrioko S."/>
            <person name="Kosugi Y."/>
            <person name="Izuno A."/>
            <person name="Isagi Y."/>
            <person name="Lee S.L."/>
            <person name="Shimizu K.K."/>
        </authorList>
    </citation>
    <scope>NUCLEOTIDE SEQUENCE [LARGE SCALE GENOMIC DNA]</scope>
    <source>
        <strain evidence="1">214</strain>
    </source>
</reference>
<dbReference type="Proteomes" id="UP001054252">
    <property type="component" value="Unassembled WGS sequence"/>
</dbReference>
<organism evidence="1 2">
    <name type="scientific">Rubroshorea leprosula</name>
    <dbReference type="NCBI Taxonomy" id="152421"/>
    <lineage>
        <taxon>Eukaryota</taxon>
        <taxon>Viridiplantae</taxon>
        <taxon>Streptophyta</taxon>
        <taxon>Embryophyta</taxon>
        <taxon>Tracheophyta</taxon>
        <taxon>Spermatophyta</taxon>
        <taxon>Magnoliopsida</taxon>
        <taxon>eudicotyledons</taxon>
        <taxon>Gunneridae</taxon>
        <taxon>Pentapetalae</taxon>
        <taxon>rosids</taxon>
        <taxon>malvids</taxon>
        <taxon>Malvales</taxon>
        <taxon>Dipterocarpaceae</taxon>
        <taxon>Rubroshorea</taxon>
    </lineage>
</organism>
<evidence type="ECO:0000313" key="2">
    <source>
        <dbReference type="Proteomes" id="UP001054252"/>
    </source>
</evidence>
<protein>
    <submittedName>
        <fullName evidence="1">Uncharacterized protein</fullName>
    </submittedName>
</protein>
<keyword evidence="2" id="KW-1185">Reference proteome</keyword>